<sequence>MPDTFDVIKETAMDFQPLFQRMDRDKDLYNMIEYQLLDLKTKKPAKDVVNMTLNDPKVFADRSMAFMSEASMQTIAEGRRLQDSETATVENFDADIRYNIDQSLMMRDITGLYNFLIEQACIRGTLGARYYSWDDGGTFKPDLLPCDSRFLIYEHGRDELEFAAFRTTRTKSSIQREYPDAIIQGTGKKGAIWEHWNTKINEIWLTDPVIQDATKGQMLLEKENKFGYVPFIIQGVGAGSMLQDEDSMAHRYESIFASNRLLYEHLNMLGSILQTLNYMTFNRAYQWESESGTLANNPPAPDTRDVIPVDKGTRGLFPIEINDVNNSTRLFYSLILGALQRGSLPNIDYGNLTFPLSAVAISKLTSSKDAIFTPRLQAIAWFYRKLHYMMKDQYIKGGYQAELGEEGMERKYTVADLDKDYKISYKFHSVSPEQDIANYAVAQQAQAVGMSQHTVFTDIIKLQDPNGEIMKARAERVEKVDPVIGLFRYGLSLIDQGTEEGFMEADLVKDSIKRLLRQRYAQPDPGEEAQMADGMTNKGVSGQSMLPLLGGGGGGGGGQPPEPEQMLNQETRRTEAPRKLGAEG</sequence>
<evidence type="ECO:0000256" key="1">
    <source>
        <dbReference type="SAM" id="MobiDB-lite"/>
    </source>
</evidence>
<gene>
    <name evidence="2" type="ORF">TM448A00780_0009</name>
</gene>
<evidence type="ECO:0008006" key="3">
    <source>
        <dbReference type="Google" id="ProtNLM"/>
    </source>
</evidence>
<dbReference type="EMBL" id="MT144065">
    <property type="protein sequence ID" value="QJA47958.1"/>
    <property type="molecule type" value="Genomic_DNA"/>
</dbReference>
<reference evidence="2" key="1">
    <citation type="submission" date="2020-03" db="EMBL/GenBank/DDBJ databases">
        <title>The deep terrestrial virosphere.</title>
        <authorList>
            <person name="Holmfeldt K."/>
            <person name="Nilsson E."/>
            <person name="Simone D."/>
            <person name="Lopez-Fernandez M."/>
            <person name="Wu X."/>
            <person name="de Brujin I."/>
            <person name="Lundin D."/>
            <person name="Andersson A."/>
            <person name="Bertilsson S."/>
            <person name="Dopson M."/>
        </authorList>
    </citation>
    <scope>NUCLEOTIDE SEQUENCE</scope>
    <source>
        <strain evidence="2">TM448A00780</strain>
    </source>
</reference>
<proteinExistence type="predicted"/>
<evidence type="ECO:0000313" key="2">
    <source>
        <dbReference type="EMBL" id="QJA47958.1"/>
    </source>
</evidence>
<name>A0A6H1ZKA0_9ZZZZ</name>
<protein>
    <recommendedName>
        <fullName evidence="3">Portal protein</fullName>
    </recommendedName>
</protein>
<feature type="compositionally biased region" description="Basic and acidic residues" evidence="1">
    <location>
        <begin position="570"/>
        <end position="584"/>
    </location>
</feature>
<feature type="region of interest" description="Disordered" evidence="1">
    <location>
        <begin position="522"/>
        <end position="584"/>
    </location>
</feature>
<accession>A0A6H1ZKA0</accession>
<dbReference type="AlphaFoldDB" id="A0A6H1ZKA0"/>
<feature type="compositionally biased region" description="Gly residues" evidence="1">
    <location>
        <begin position="549"/>
        <end position="559"/>
    </location>
</feature>
<organism evidence="2">
    <name type="scientific">viral metagenome</name>
    <dbReference type="NCBI Taxonomy" id="1070528"/>
    <lineage>
        <taxon>unclassified sequences</taxon>
        <taxon>metagenomes</taxon>
        <taxon>organismal metagenomes</taxon>
    </lineage>
</organism>